<evidence type="ECO:0000313" key="2">
    <source>
        <dbReference type="EMBL" id="QIS13321.1"/>
    </source>
</evidence>
<keyword evidence="1" id="KW-0812">Transmembrane</keyword>
<gene>
    <name evidence="2" type="ORF">F5544_27335</name>
</gene>
<keyword evidence="1" id="KW-1133">Transmembrane helix</keyword>
<name>A0A6G9YJE9_9NOCA</name>
<dbReference type="InterPro" id="IPR046498">
    <property type="entry name" value="Rv1476-like"/>
</dbReference>
<accession>A0A6G9YJE9</accession>
<evidence type="ECO:0000313" key="3">
    <source>
        <dbReference type="Proteomes" id="UP000503540"/>
    </source>
</evidence>
<dbReference type="Pfam" id="PF20381">
    <property type="entry name" value="Rv1476"/>
    <property type="match status" value="1"/>
</dbReference>
<evidence type="ECO:0008006" key="4">
    <source>
        <dbReference type="Google" id="ProtNLM"/>
    </source>
</evidence>
<dbReference type="EMBL" id="CP046172">
    <property type="protein sequence ID" value="QIS13321.1"/>
    <property type="molecule type" value="Genomic_DNA"/>
</dbReference>
<dbReference type="AlphaFoldDB" id="A0A6G9YJE9"/>
<proteinExistence type="predicted"/>
<evidence type="ECO:0000256" key="1">
    <source>
        <dbReference type="SAM" id="Phobius"/>
    </source>
</evidence>
<keyword evidence="1" id="KW-0472">Membrane</keyword>
<organism evidence="2 3">
    <name type="scientific">Nocardia arthritidis</name>
    <dbReference type="NCBI Taxonomy" id="228602"/>
    <lineage>
        <taxon>Bacteria</taxon>
        <taxon>Bacillati</taxon>
        <taxon>Actinomycetota</taxon>
        <taxon>Actinomycetes</taxon>
        <taxon>Mycobacteriales</taxon>
        <taxon>Nocardiaceae</taxon>
        <taxon>Nocardia</taxon>
    </lineage>
</organism>
<protein>
    <recommendedName>
        <fullName evidence="4">TPM domain-containing protein</fullName>
    </recommendedName>
</protein>
<keyword evidence="3" id="KW-1185">Reference proteome</keyword>
<dbReference type="KEGG" id="nah:F5544_27335"/>
<sequence>MTVSHTSVLTPMAAELPPGVDDSTIVEINADLAAGHVATLTGRDKDELAAIAADARAHGISLSIVVVPGNPAHDSSLRDLATEVGKTQHGTVVVFSADQVGTWSDSINRARLEWAEDSAKFKGGDSAQSAQIFVDRLESPGGTPWTAITGVLLAGTVLAVGGLYYLKARRRSEEAARVGVSAAAESGANAS</sequence>
<dbReference type="Proteomes" id="UP000503540">
    <property type="component" value="Chromosome"/>
</dbReference>
<reference evidence="2 3" key="1">
    <citation type="journal article" date="2019" name="ACS Chem. Biol.">
        <title>Identification and Mobilization of a Cryptic Antibiotic Biosynthesis Gene Locus from a Human-Pathogenic Nocardia Isolate.</title>
        <authorList>
            <person name="Herisse M."/>
            <person name="Ishida K."/>
            <person name="Porter J.L."/>
            <person name="Howden B."/>
            <person name="Hertweck C."/>
            <person name="Stinear T.P."/>
            <person name="Pidot S.J."/>
        </authorList>
    </citation>
    <scope>NUCLEOTIDE SEQUENCE [LARGE SCALE GENOMIC DNA]</scope>
    <source>
        <strain evidence="2 3">AUSMDU00012717</strain>
    </source>
</reference>
<dbReference type="RefSeq" id="WP_167475872.1">
    <property type="nucleotide sequence ID" value="NZ_CP046172.1"/>
</dbReference>
<feature type="transmembrane region" description="Helical" evidence="1">
    <location>
        <begin position="145"/>
        <end position="166"/>
    </location>
</feature>